<evidence type="ECO:0000313" key="3">
    <source>
        <dbReference type="EMBL" id="TID19172.1"/>
    </source>
</evidence>
<evidence type="ECO:0000313" key="4">
    <source>
        <dbReference type="Proteomes" id="UP000307173"/>
    </source>
</evidence>
<name>A0A4T0WXS1_9ASCO</name>
<gene>
    <name evidence="3" type="ORF">CANINC_003742</name>
</gene>
<protein>
    <submittedName>
        <fullName evidence="3">Uncharacterized protein</fullName>
    </submittedName>
</protein>
<feature type="compositionally biased region" description="Basic and acidic residues" evidence="2">
    <location>
        <begin position="1"/>
        <end position="11"/>
    </location>
</feature>
<dbReference type="EMBL" id="SELW01000599">
    <property type="protein sequence ID" value="TID19172.1"/>
    <property type="molecule type" value="Genomic_DNA"/>
</dbReference>
<dbReference type="Proteomes" id="UP000307173">
    <property type="component" value="Unassembled WGS sequence"/>
</dbReference>
<accession>A0A4T0WXS1</accession>
<proteinExistence type="inferred from homology"/>
<comment type="similarity">
    <text evidence="1">Belongs to the STK19 family.</text>
</comment>
<dbReference type="AlphaFoldDB" id="A0A4T0WXS1"/>
<comment type="caution">
    <text evidence="3">The sequence shown here is derived from an EMBL/GenBank/DDBJ whole genome shotgun (WGS) entry which is preliminary data.</text>
</comment>
<feature type="region of interest" description="Disordered" evidence="2">
    <location>
        <begin position="1"/>
        <end position="54"/>
    </location>
</feature>
<organism evidence="3 4">
    <name type="scientific">Pichia inconspicua</name>
    <dbReference type="NCBI Taxonomy" id="52247"/>
    <lineage>
        <taxon>Eukaryota</taxon>
        <taxon>Fungi</taxon>
        <taxon>Dikarya</taxon>
        <taxon>Ascomycota</taxon>
        <taxon>Saccharomycotina</taxon>
        <taxon>Pichiomycetes</taxon>
        <taxon>Pichiales</taxon>
        <taxon>Pichiaceae</taxon>
        <taxon>Pichia</taxon>
    </lineage>
</organism>
<dbReference type="Pfam" id="PF10494">
    <property type="entry name" value="Stk19"/>
    <property type="match status" value="1"/>
</dbReference>
<evidence type="ECO:0000256" key="1">
    <source>
        <dbReference type="ARBA" id="ARBA00093458"/>
    </source>
</evidence>
<dbReference type="InterPro" id="IPR018865">
    <property type="entry name" value="STK19-like"/>
</dbReference>
<evidence type="ECO:0000256" key="2">
    <source>
        <dbReference type="SAM" id="MobiDB-lite"/>
    </source>
</evidence>
<dbReference type="PANTHER" id="PTHR15243:SF0">
    <property type="entry name" value="SERINE_THREONINE-PROTEIN KINASE 19"/>
    <property type="match status" value="1"/>
</dbReference>
<keyword evidence="4" id="KW-1185">Reference proteome</keyword>
<sequence length="363" mass="41145">MAVSSLRERLSRLQGKTKNRASNVVCKDAKMKSEKPEKKSFFNSDNSLDDDSSLRRSEGAHLLGGLNFPDVDFNLRVTKSALFDVSKRLSTSYSFPLINPTGSSSLSQNSKTSKISKQYPKLLLQDQLYSLFPGQETLLDNLVNELVRDGRLRRLKMNLDQFSFNILILQSEYEQIVDSCFSERENAIKTAFFDLIRSDFTATQIDQENLLHYNMNIPQLINRGLICISTGENMYGLYNLSIPHLGGLLRVIKNAVKWITDNTLRTRERMILDSDLRQKWFKSFEQKDMGKTNQTNQRIHFTTTRVGVASETTKKVATGPGINIIKFRGIGLDWILALMIGVGIFEVYESPVGTVYKATGKSI</sequence>
<dbReference type="PANTHER" id="PTHR15243">
    <property type="entry name" value="SERINE/THREONINE-PROTEIN KINASE 19"/>
    <property type="match status" value="1"/>
</dbReference>
<dbReference type="GO" id="GO:0046579">
    <property type="term" value="P:positive regulation of Ras protein signal transduction"/>
    <property type="evidence" value="ECO:0007669"/>
    <property type="project" value="TreeGrafter"/>
</dbReference>
<dbReference type="OrthoDB" id="3980126at2759"/>
<reference evidence="3 4" key="1">
    <citation type="journal article" date="2019" name="Front. Genet.">
        <title>Whole-Genome Sequencing of the Opportunistic Yeast Pathogen Candida inconspicua Uncovers Its Hybrid Origin.</title>
        <authorList>
            <person name="Mixao V."/>
            <person name="Hansen A.P."/>
            <person name="Saus E."/>
            <person name="Boekhout T."/>
            <person name="Lass-Florl C."/>
            <person name="Gabaldon T."/>
        </authorList>
    </citation>
    <scope>NUCLEOTIDE SEQUENCE [LARGE SCALE GENOMIC DNA]</scope>
    <source>
        <strain evidence="3 4">CBS 180</strain>
    </source>
</reference>
<feature type="compositionally biased region" description="Basic and acidic residues" evidence="2">
    <location>
        <begin position="27"/>
        <end position="40"/>
    </location>
</feature>